<evidence type="ECO:0000256" key="1">
    <source>
        <dbReference type="SAM" id="Phobius"/>
    </source>
</evidence>
<evidence type="ECO:0000313" key="3">
    <source>
        <dbReference type="EMBL" id="MBA0702484.1"/>
    </source>
</evidence>
<organism evidence="3 4">
    <name type="scientific">Gossypium aridum</name>
    <name type="common">American cotton</name>
    <name type="synonym">Erioxylum aridum</name>
    <dbReference type="NCBI Taxonomy" id="34290"/>
    <lineage>
        <taxon>Eukaryota</taxon>
        <taxon>Viridiplantae</taxon>
        <taxon>Streptophyta</taxon>
        <taxon>Embryophyta</taxon>
        <taxon>Tracheophyta</taxon>
        <taxon>Spermatophyta</taxon>
        <taxon>Magnoliopsida</taxon>
        <taxon>eudicotyledons</taxon>
        <taxon>Gunneridae</taxon>
        <taxon>Pentapetalae</taxon>
        <taxon>rosids</taxon>
        <taxon>malvids</taxon>
        <taxon>Malvales</taxon>
        <taxon>Malvaceae</taxon>
        <taxon>Malvoideae</taxon>
        <taxon>Gossypium</taxon>
    </lineage>
</organism>
<keyword evidence="1" id="KW-0472">Membrane</keyword>
<comment type="caution">
    <text evidence="3">The sequence shown here is derived from an EMBL/GenBank/DDBJ whole genome shotgun (WGS) entry which is preliminary data.</text>
</comment>
<reference evidence="3 4" key="1">
    <citation type="journal article" date="2019" name="Genome Biol. Evol.">
        <title>Insights into the evolution of the New World diploid cottons (Gossypium, subgenus Houzingenia) based on genome sequencing.</title>
        <authorList>
            <person name="Grover C.E."/>
            <person name="Arick M.A. 2nd"/>
            <person name="Thrash A."/>
            <person name="Conover J.L."/>
            <person name="Sanders W.S."/>
            <person name="Peterson D.G."/>
            <person name="Frelichowski J.E."/>
            <person name="Scheffler J.A."/>
            <person name="Scheffler B.E."/>
            <person name="Wendel J.F."/>
        </authorList>
    </citation>
    <scope>NUCLEOTIDE SEQUENCE [LARGE SCALE GENOMIC DNA]</scope>
    <source>
        <strain evidence="3">185</strain>
        <tissue evidence="3">Leaf</tissue>
    </source>
</reference>
<feature type="signal peptide" evidence="2">
    <location>
        <begin position="1"/>
        <end position="15"/>
    </location>
</feature>
<keyword evidence="4" id="KW-1185">Reference proteome</keyword>
<protein>
    <submittedName>
        <fullName evidence="3">Uncharacterized protein</fullName>
    </submittedName>
</protein>
<feature type="chain" id="PRO_5029868410" evidence="2">
    <location>
        <begin position="16"/>
        <end position="355"/>
    </location>
</feature>
<sequence length="355" mass="40125">MMLAAICDLAFTTLASLILCCNKALYSSFVFESPIVSGFNDGIKSTIESFSRLAKDSSFMRDNNFREQSKAVKLLGSGIARDDIGEKGVGIASITLFLQAFAVKRISSSCFEITESTVKNSLRSVSYIWNRGIRHIKLLGKGEDWSKFFKVRILWMTCHYYSRMYTYTLKICGRFLAEIRSVSPCYLSLCVSVGLRYALNRDTLRKIRSQNNRCLMRYKIDFPVTVFLYFTKWVLSYSLAVFVGIAMVFAFTAFFVYEQYEPVIDGLGEVLFYVSFTDGTIAVRLASNFTKMFSCQSSGCFSIEHFGSDGGVGVDQTRVIGTLNPFFKQKKAAKAFESLPCPATVKVNYLYRKEI</sequence>
<evidence type="ECO:0000313" key="4">
    <source>
        <dbReference type="Proteomes" id="UP000593577"/>
    </source>
</evidence>
<dbReference type="Proteomes" id="UP000593577">
    <property type="component" value="Unassembled WGS sequence"/>
</dbReference>
<accession>A0A7J8YTQ3</accession>
<keyword evidence="2" id="KW-0732">Signal</keyword>
<keyword evidence="1" id="KW-0812">Transmembrane</keyword>
<dbReference type="EMBL" id="JABFAA010351749">
    <property type="protein sequence ID" value="MBA0702484.1"/>
    <property type="molecule type" value="Genomic_DNA"/>
</dbReference>
<feature type="transmembrane region" description="Helical" evidence="1">
    <location>
        <begin position="233"/>
        <end position="257"/>
    </location>
</feature>
<gene>
    <name evidence="3" type="ORF">Goari_022717</name>
</gene>
<name>A0A7J8YTQ3_GOSAI</name>
<dbReference type="AlphaFoldDB" id="A0A7J8YTQ3"/>
<evidence type="ECO:0000256" key="2">
    <source>
        <dbReference type="SAM" id="SignalP"/>
    </source>
</evidence>
<keyword evidence="1" id="KW-1133">Transmembrane helix</keyword>
<proteinExistence type="predicted"/>